<gene>
    <name evidence="2" type="ORF">TWF694_011856</name>
</gene>
<protein>
    <submittedName>
        <fullName evidence="2">Uncharacterized protein</fullName>
    </submittedName>
</protein>
<evidence type="ECO:0000313" key="2">
    <source>
        <dbReference type="EMBL" id="KAK6537682.1"/>
    </source>
</evidence>
<dbReference type="EMBL" id="JAVHJO010000009">
    <property type="protein sequence ID" value="KAK6537682.1"/>
    <property type="molecule type" value="Genomic_DNA"/>
</dbReference>
<dbReference type="AlphaFoldDB" id="A0AAV9X9E4"/>
<sequence length="160" mass="17515">MQLYLVFYAFFLVASHFVAALPEALAQASPEASTQVEGESKIEQRAVSLGVYYCTGSGWTSKCWHRKGLSAGVIYYVGPSYNDQVKSFGPDQGTRCTLCVHDDCSLANDGAFSAVVYYPGISNLGSHSLQTYNYAWSYSGINYGSSWWGSRVSAFLCYPS</sequence>
<evidence type="ECO:0000256" key="1">
    <source>
        <dbReference type="SAM" id="SignalP"/>
    </source>
</evidence>
<feature type="signal peptide" evidence="1">
    <location>
        <begin position="1"/>
        <end position="20"/>
    </location>
</feature>
<accession>A0AAV9X9E4</accession>
<comment type="caution">
    <text evidence="2">The sequence shown here is derived from an EMBL/GenBank/DDBJ whole genome shotgun (WGS) entry which is preliminary data.</text>
</comment>
<organism evidence="2 3">
    <name type="scientific">Orbilia ellipsospora</name>
    <dbReference type="NCBI Taxonomy" id="2528407"/>
    <lineage>
        <taxon>Eukaryota</taxon>
        <taxon>Fungi</taxon>
        <taxon>Dikarya</taxon>
        <taxon>Ascomycota</taxon>
        <taxon>Pezizomycotina</taxon>
        <taxon>Orbiliomycetes</taxon>
        <taxon>Orbiliales</taxon>
        <taxon>Orbiliaceae</taxon>
        <taxon>Orbilia</taxon>
    </lineage>
</organism>
<reference evidence="2 3" key="1">
    <citation type="submission" date="2019-10" db="EMBL/GenBank/DDBJ databases">
        <authorList>
            <person name="Palmer J.M."/>
        </authorList>
    </citation>
    <scope>NUCLEOTIDE SEQUENCE [LARGE SCALE GENOMIC DNA]</scope>
    <source>
        <strain evidence="2 3">TWF694</strain>
    </source>
</reference>
<feature type="chain" id="PRO_5043384682" evidence="1">
    <location>
        <begin position="21"/>
        <end position="160"/>
    </location>
</feature>
<dbReference type="Proteomes" id="UP001365542">
    <property type="component" value="Unassembled WGS sequence"/>
</dbReference>
<proteinExistence type="predicted"/>
<evidence type="ECO:0000313" key="3">
    <source>
        <dbReference type="Proteomes" id="UP001365542"/>
    </source>
</evidence>
<keyword evidence="1" id="KW-0732">Signal</keyword>
<keyword evidence="3" id="KW-1185">Reference proteome</keyword>
<name>A0AAV9X9E4_9PEZI</name>